<accession>A0A0M3KE73</accession>
<reference evidence="12 13" key="2">
    <citation type="submission" date="2018-11" db="EMBL/GenBank/DDBJ databases">
        <authorList>
            <consortium name="Pathogen Informatics"/>
        </authorList>
    </citation>
    <scope>NUCLEOTIDE SEQUENCE [LARGE SCALE GENOMIC DNA]</scope>
</reference>
<keyword evidence="9 11" id="KW-0472">Membrane</keyword>
<protein>
    <recommendedName>
        <fullName evidence="11">Elongation of very long chain fatty acids protein</fullName>
        <ecNumber evidence="11">2.3.1.199</ecNumber>
    </recommendedName>
    <alternativeName>
        <fullName evidence="11">Very-long-chain 3-oxoacyl-CoA synthase</fullName>
    </alternativeName>
</protein>
<dbReference type="PANTHER" id="PTHR11157:SF29">
    <property type="entry name" value="ELONGATION OF LONG CHAIN FATTY ACIDS PROTEIN 5"/>
    <property type="match status" value="1"/>
</dbReference>
<evidence type="ECO:0000256" key="6">
    <source>
        <dbReference type="ARBA" id="ARBA00022832"/>
    </source>
</evidence>
<evidence type="ECO:0000256" key="8">
    <source>
        <dbReference type="ARBA" id="ARBA00023098"/>
    </source>
</evidence>
<comment type="similarity">
    <text evidence="11">Belongs to the ELO family.</text>
</comment>
<comment type="subcellular location">
    <subcellularLocation>
        <location evidence="1">Membrane</location>
        <topology evidence="1">Multi-pass membrane protein</topology>
    </subcellularLocation>
</comment>
<dbReference type="EMBL" id="UYRR01035893">
    <property type="protein sequence ID" value="VDK65778.1"/>
    <property type="molecule type" value="Genomic_DNA"/>
</dbReference>
<proteinExistence type="inferred from homology"/>
<dbReference type="Pfam" id="PF01151">
    <property type="entry name" value="ELO"/>
    <property type="match status" value="1"/>
</dbReference>
<keyword evidence="5 11" id="KW-0812">Transmembrane</keyword>
<evidence type="ECO:0000256" key="5">
    <source>
        <dbReference type="ARBA" id="ARBA00022692"/>
    </source>
</evidence>
<comment type="pathway">
    <text evidence="2">Lipid metabolism; fatty acid biosynthesis.</text>
</comment>
<evidence type="ECO:0000313" key="13">
    <source>
        <dbReference type="Proteomes" id="UP000267096"/>
    </source>
</evidence>
<feature type="transmembrane region" description="Helical" evidence="11">
    <location>
        <begin position="92"/>
        <end position="115"/>
    </location>
</feature>
<evidence type="ECO:0000256" key="10">
    <source>
        <dbReference type="ARBA" id="ARBA00023160"/>
    </source>
</evidence>
<evidence type="ECO:0000256" key="3">
    <source>
        <dbReference type="ARBA" id="ARBA00022516"/>
    </source>
</evidence>
<evidence type="ECO:0000256" key="4">
    <source>
        <dbReference type="ARBA" id="ARBA00022679"/>
    </source>
</evidence>
<feature type="transmembrane region" description="Helical" evidence="11">
    <location>
        <begin position="183"/>
        <end position="203"/>
    </location>
</feature>
<gene>
    <name evidence="12" type="ORF">ASIM_LOCUS18671</name>
</gene>
<organism evidence="14">
    <name type="scientific">Anisakis simplex</name>
    <name type="common">Herring worm</name>
    <dbReference type="NCBI Taxonomy" id="6269"/>
    <lineage>
        <taxon>Eukaryota</taxon>
        <taxon>Metazoa</taxon>
        <taxon>Ecdysozoa</taxon>
        <taxon>Nematoda</taxon>
        <taxon>Chromadorea</taxon>
        <taxon>Rhabditida</taxon>
        <taxon>Spirurina</taxon>
        <taxon>Ascaridomorpha</taxon>
        <taxon>Ascaridoidea</taxon>
        <taxon>Anisakidae</taxon>
        <taxon>Anisakis</taxon>
        <taxon>Anisakis simplex complex</taxon>
    </lineage>
</organism>
<dbReference type="AlphaFoldDB" id="A0A0M3KE73"/>
<dbReference type="GO" id="GO:0005789">
    <property type="term" value="C:endoplasmic reticulum membrane"/>
    <property type="evidence" value="ECO:0007669"/>
    <property type="project" value="TreeGrafter"/>
</dbReference>
<evidence type="ECO:0000256" key="1">
    <source>
        <dbReference type="ARBA" id="ARBA00004141"/>
    </source>
</evidence>
<keyword evidence="8 11" id="KW-0443">Lipid metabolism</keyword>
<dbReference type="GO" id="GO:0042761">
    <property type="term" value="P:very long-chain fatty acid biosynthetic process"/>
    <property type="evidence" value="ECO:0007669"/>
    <property type="project" value="TreeGrafter"/>
</dbReference>
<dbReference type="GO" id="GO:0034625">
    <property type="term" value="P:fatty acid elongation, monounsaturated fatty acid"/>
    <property type="evidence" value="ECO:0007669"/>
    <property type="project" value="TreeGrafter"/>
</dbReference>
<dbReference type="OrthoDB" id="10259681at2759"/>
<keyword evidence="10 11" id="KW-0275">Fatty acid biosynthesis</keyword>
<dbReference type="GO" id="GO:0034626">
    <property type="term" value="P:fatty acid elongation, polyunsaturated fatty acid"/>
    <property type="evidence" value="ECO:0007669"/>
    <property type="project" value="TreeGrafter"/>
</dbReference>
<dbReference type="GO" id="GO:0030148">
    <property type="term" value="P:sphingolipid biosynthetic process"/>
    <property type="evidence" value="ECO:0007669"/>
    <property type="project" value="TreeGrafter"/>
</dbReference>
<dbReference type="EC" id="2.3.1.199" evidence="11"/>
<dbReference type="Proteomes" id="UP000267096">
    <property type="component" value="Unassembled WGS sequence"/>
</dbReference>
<name>A0A0M3KE73_ANISI</name>
<comment type="caution">
    <text evidence="11">Lacks conserved residue(s) required for the propagation of feature annotation.</text>
</comment>
<dbReference type="UniPathway" id="UPA00094"/>
<feature type="transmembrane region" description="Helical" evidence="11">
    <location>
        <begin position="141"/>
        <end position="162"/>
    </location>
</feature>
<dbReference type="WBParaSite" id="ASIM_0001927801-mRNA-1">
    <property type="protein sequence ID" value="ASIM_0001927801-mRNA-1"/>
    <property type="gene ID" value="ASIM_0001927801"/>
</dbReference>
<comment type="catalytic activity">
    <reaction evidence="11">
        <text>a very-long-chain acyl-CoA + malonyl-CoA + H(+) = a very-long-chain 3-oxoacyl-CoA + CO2 + CoA</text>
        <dbReference type="Rhea" id="RHEA:32727"/>
        <dbReference type="ChEBI" id="CHEBI:15378"/>
        <dbReference type="ChEBI" id="CHEBI:16526"/>
        <dbReference type="ChEBI" id="CHEBI:57287"/>
        <dbReference type="ChEBI" id="CHEBI:57384"/>
        <dbReference type="ChEBI" id="CHEBI:90725"/>
        <dbReference type="ChEBI" id="CHEBI:90736"/>
        <dbReference type="EC" id="2.3.1.199"/>
    </reaction>
</comment>
<evidence type="ECO:0000256" key="9">
    <source>
        <dbReference type="ARBA" id="ARBA00023136"/>
    </source>
</evidence>
<dbReference type="PANTHER" id="PTHR11157">
    <property type="entry name" value="FATTY ACID ACYL TRANSFERASE-RELATED"/>
    <property type="match status" value="1"/>
</dbReference>
<evidence type="ECO:0000256" key="11">
    <source>
        <dbReference type="RuleBase" id="RU361115"/>
    </source>
</evidence>
<keyword evidence="4 11" id="KW-0808">Transferase</keyword>
<sequence length="209" mass="24708">MAIRRRLSFTLHFVSDSTIPRDLHFITPENFFVAFQAMDLLIGQEFNFNLAQRWAGEMEWKVAQLAGVYVVAIFSIQYVMRERKAFDLQKPLYIWNAMLALFSIMGFVRLTPAFYGQLTTRGFVSTFTEVGPCFKDNVAGYWTFLWVFSKIPELVDTMFIVLRKRPLMLMHWYHHACTGYFSFVAYASGNAFLIWIVWLNYFIHSFMYR</sequence>
<evidence type="ECO:0000313" key="14">
    <source>
        <dbReference type="WBParaSite" id="ASIM_0001927801-mRNA-1"/>
    </source>
</evidence>
<keyword evidence="7 11" id="KW-1133">Transmembrane helix</keyword>
<evidence type="ECO:0000313" key="12">
    <source>
        <dbReference type="EMBL" id="VDK65778.1"/>
    </source>
</evidence>
<dbReference type="GO" id="GO:0009922">
    <property type="term" value="F:fatty acid elongase activity"/>
    <property type="evidence" value="ECO:0007669"/>
    <property type="project" value="UniProtKB-EC"/>
</dbReference>
<evidence type="ECO:0000256" key="2">
    <source>
        <dbReference type="ARBA" id="ARBA00005194"/>
    </source>
</evidence>
<reference evidence="14" key="1">
    <citation type="submission" date="2017-02" db="UniProtKB">
        <authorList>
            <consortium name="WormBaseParasite"/>
        </authorList>
    </citation>
    <scope>IDENTIFICATION</scope>
</reference>
<evidence type="ECO:0000256" key="7">
    <source>
        <dbReference type="ARBA" id="ARBA00022989"/>
    </source>
</evidence>
<keyword evidence="13" id="KW-1185">Reference proteome</keyword>
<keyword evidence="6 11" id="KW-0276">Fatty acid metabolism</keyword>
<keyword evidence="3 11" id="KW-0444">Lipid biosynthesis</keyword>
<dbReference type="GO" id="GO:0019367">
    <property type="term" value="P:fatty acid elongation, saturated fatty acid"/>
    <property type="evidence" value="ECO:0007669"/>
    <property type="project" value="TreeGrafter"/>
</dbReference>
<dbReference type="InterPro" id="IPR002076">
    <property type="entry name" value="ELO_fam"/>
</dbReference>
<feature type="transmembrane region" description="Helical" evidence="11">
    <location>
        <begin position="62"/>
        <end position="80"/>
    </location>
</feature>